<dbReference type="RefSeq" id="WP_045692104.1">
    <property type="nucleotide sequence ID" value="NZ_JZKH01000002.1"/>
</dbReference>
<keyword evidence="1" id="KW-0732">Signal</keyword>
<dbReference type="EMBL" id="JZKH01000002">
    <property type="protein sequence ID" value="KJS63564.1"/>
    <property type="molecule type" value="Genomic_DNA"/>
</dbReference>
<protein>
    <submittedName>
        <fullName evidence="2">Uncharacterized protein</fullName>
    </submittedName>
</protein>
<evidence type="ECO:0000256" key="1">
    <source>
        <dbReference type="SAM" id="SignalP"/>
    </source>
</evidence>
<feature type="signal peptide" evidence="1">
    <location>
        <begin position="1"/>
        <end position="30"/>
    </location>
</feature>
<dbReference type="OrthoDB" id="4333827at2"/>
<dbReference type="AlphaFoldDB" id="A0A0F2TK98"/>
<feature type="chain" id="PRO_5002459596" evidence="1">
    <location>
        <begin position="31"/>
        <end position="142"/>
    </location>
</feature>
<evidence type="ECO:0000313" key="3">
    <source>
        <dbReference type="Proteomes" id="UP000033699"/>
    </source>
</evidence>
<evidence type="ECO:0000313" key="2">
    <source>
        <dbReference type="EMBL" id="KJS63564.1"/>
    </source>
</evidence>
<keyword evidence="3" id="KW-1185">Reference proteome</keyword>
<sequence length="142" mass="14465">MALAKTLGALGTASVLALSAVGAFTSAAHADSAAQPALTAYSGTSSQTVTSPELTLQKASDTPAVHSNGITSGNKPANLACGDFAFSGPYFWETCSGPAWQPFIDCSDGNEYVANIIFHGLWRVRLTCPVGYATGGGAFDLS</sequence>
<dbReference type="Proteomes" id="UP000033699">
    <property type="component" value="Unassembled WGS sequence"/>
</dbReference>
<reference evidence="2 3" key="1">
    <citation type="submission" date="2015-02" db="EMBL/GenBank/DDBJ databases">
        <authorList>
            <person name="Ju K.-S."/>
            <person name="Doroghazi J.R."/>
            <person name="Metcalf W."/>
        </authorList>
    </citation>
    <scope>NUCLEOTIDE SEQUENCE [LARGE SCALE GENOMIC DNA]</scope>
    <source>
        <strain evidence="2 3">ATCC 31215</strain>
    </source>
</reference>
<gene>
    <name evidence="2" type="ORF">VM95_01425</name>
</gene>
<dbReference type="PATRIC" id="fig|359131.3.peg.309"/>
<organism evidence="2 3">
    <name type="scientific">Streptomyces rubellomurinus (strain ATCC 31215)</name>
    <dbReference type="NCBI Taxonomy" id="359131"/>
    <lineage>
        <taxon>Bacteria</taxon>
        <taxon>Bacillati</taxon>
        <taxon>Actinomycetota</taxon>
        <taxon>Actinomycetes</taxon>
        <taxon>Kitasatosporales</taxon>
        <taxon>Streptomycetaceae</taxon>
        <taxon>Streptomyces</taxon>
    </lineage>
</organism>
<proteinExistence type="predicted"/>
<comment type="caution">
    <text evidence="2">The sequence shown here is derived from an EMBL/GenBank/DDBJ whole genome shotgun (WGS) entry which is preliminary data.</text>
</comment>
<accession>A0A0F2TK98</accession>
<name>A0A0F2TK98_STRR3</name>